<dbReference type="EMBL" id="JAGIKV010000001">
    <property type="protein sequence ID" value="MBP2243784.1"/>
    <property type="molecule type" value="Genomic_DNA"/>
</dbReference>
<evidence type="ECO:0000313" key="1">
    <source>
        <dbReference type="EMBL" id="MBP2243784.1"/>
    </source>
</evidence>
<comment type="caution">
    <text evidence="1">The sequence shown here is derived from an EMBL/GenBank/DDBJ whole genome shotgun (WGS) entry which is preliminary data.</text>
</comment>
<name>A0ABS4RM49_PAEXY</name>
<dbReference type="Proteomes" id="UP000810207">
    <property type="component" value="Unassembled WGS sequence"/>
</dbReference>
<gene>
    <name evidence="1" type="ORF">J2Z28_000389</name>
</gene>
<organism evidence="1 2">
    <name type="scientific">Paenibacillus xylanexedens</name>
    <dbReference type="NCBI Taxonomy" id="528191"/>
    <lineage>
        <taxon>Bacteria</taxon>
        <taxon>Bacillati</taxon>
        <taxon>Bacillota</taxon>
        <taxon>Bacilli</taxon>
        <taxon>Bacillales</taxon>
        <taxon>Paenibacillaceae</taxon>
        <taxon>Paenibacillus</taxon>
    </lineage>
</organism>
<dbReference type="RefSeq" id="WP_211080954.1">
    <property type="nucleotide sequence ID" value="NZ_CBCSLC010000013.1"/>
</dbReference>
<reference evidence="1 2" key="1">
    <citation type="submission" date="2021-03" db="EMBL/GenBank/DDBJ databases">
        <title>Genomic Encyclopedia of Type Strains, Phase IV (KMG-IV): sequencing the most valuable type-strain genomes for metagenomic binning, comparative biology and taxonomic classification.</title>
        <authorList>
            <person name="Goeker M."/>
        </authorList>
    </citation>
    <scope>NUCLEOTIDE SEQUENCE [LARGE SCALE GENOMIC DNA]</scope>
    <source>
        <strain evidence="1 2">DSM 21292</strain>
    </source>
</reference>
<accession>A0ABS4RM49</accession>
<proteinExistence type="predicted"/>
<keyword evidence="2" id="KW-1185">Reference proteome</keyword>
<evidence type="ECO:0000313" key="2">
    <source>
        <dbReference type="Proteomes" id="UP000810207"/>
    </source>
</evidence>
<sequence>MAYETTGTVVKKKDPFAGTGGVTSAIPSVTGTVTTSKSPMAQAAANVKSNPALGNGGVNYATANTAGRQGIASNQAQIKNNDAFRQSEIARTLATITNRQQQGLETGAQTKYLNTNLGYQSPMAQAAANVQASGVKPPENHAVPGSRTEATLGKIDNFINNQSQFQFNRPDAFSYDQNTDPAYQAQLAEAKKNVMNQQADTNAGLRATGQGKSSWSETVANNLGNSAMESISNNLVPQLMQQAYQRYNDDANRDLQVQQMNYGVGQDAIGNLTNQYGLQNQEYFQNPLQEAQVTGNYLPTEARDAINNLLSLKEQAETKGITAEDRSALSKQADFIRNQLTGMGIDASQYGANVSRSTAAQANPGIRTLAGQQVDLGNKQANLAAAGMYMDASGRIITPQNDWTGLARQAANPNAPLSLAGQNQAFNQQQVGVDNAFRAEQFAYAKARDAVADSQWGAQFQQNADQFGMNYAMDELKRQDENAYRNAMTAISQDENSRAWLGLGNTQPAEYSGMNANQVLSALQSQYIDPTTEKYAAPKDSTTREQIYQQVAGYGLPQGQDDQVMLSMGLTTKEIQEFDKKYITTPTPTGANTAGK</sequence>
<protein>
    <recommendedName>
        <fullName evidence="3">Tail fiber domain-containing protein</fullName>
    </recommendedName>
</protein>
<evidence type="ECO:0008006" key="3">
    <source>
        <dbReference type="Google" id="ProtNLM"/>
    </source>
</evidence>